<dbReference type="RefSeq" id="WP_202828010.1">
    <property type="nucleotide sequence ID" value="NZ_JAEUXJ010000013.1"/>
</dbReference>
<keyword evidence="4 10" id="KW-0812">Transmembrane</keyword>
<dbReference type="PANTHER" id="PTHR11562">
    <property type="entry name" value="CATION EFFLUX PROTEIN/ ZINC TRANSPORTER"/>
    <property type="match status" value="1"/>
</dbReference>
<comment type="subcellular location">
    <subcellularLocation>
        <location evidence="1">Membrane</location>
        <topology evidence="1">Multi-pass membrane protein</topology>
    </subcellularLocation>
</comment>
<feature type="compositionally biased region" description="Basic and acidic residues" evidence="9">
    <location>
        <begin position="13"/>
        <end position="23"/>
    </location>
</feature>
<evidence type="ECO:0000256" key="5">
    <source>
        <dbReference type="ARBA" id="ARBA00022906"/>
    </source>
</evidence>
<evidence type="ECO:0000313" key="13">
    <source>
        <dbReference type="EMBL" id="MBL6458263.1"/>
    </source>
</evidence>
<evidence type="ECO:0000259" key="11">
    <source>
        <dbReference type="Pfam" id="PF01545"/>
    </source>
</evidence>
<dbReference type="NCBIfam" id="TIGR01297">
    <property type="entry name" value="CDF"/>
    <property type="match status" value="1"/>
</dbReference>
<evidence type="ECO:0000256" key="6">
    <source>
        <dbReference type="ARBA" id="ARBA00022989"/>
    </source>
</evidence>
<dbReference type="InterPro" id="IPR027470">
    <property type="entry name" value="Cation_efflux_CTD"/>
</dbReference>
<evidence type="ECO:0000256" key="3">
    <source>
        <dbReference type="ARBA" id="ARBA00022448"/>
    </source>
</evidence>
<evidence type="ECO:0000256" key="10">
    <source>
        <dbReference type="SAM" id="Phobius"/>
    </source>
</evidence>
<comment type="similarity">
    <text evidence="2">Belongs to the cation diffusion facilitator (CDF) transporter (TC 2.A.4) family. SLC30A subfamily.</text>
</comment>
<evidence type="ECO:0000256" key="8">
    <source>
        <dbReference type="ARBA" id="ARBA00023136"/>
    </source>
</evidence>
<evidence type="ECO:0000256" key="1">
    <source>
        <dbReference type="ARBA" id="ARBA00004141"/>
    </source>
</evidence>
<feature type="domain" description="Cation efflux protein cytoplasmic" evidence="12">
    <location>
        <begin position="232"/>
        <end position="305"/>
    </location>
</feature>
<dbReference type="InterPro" id="IPR027469">
    <property type="entry name" value="Cation_efflux_TMD_sf"/>
</dbReference>
<keyword evidence="8 10" id="KW-0472">Membrane</keyword>
<feature type="transmembrane region" description="Helical" evidence="10">
    <location>
        <begin position="198"/>
        <end position="219"/>
    </location>
</feature>
<accession>A0ABS1V9D6</accession>
<keyword evidence="3" id="KW-0813">Transport</keyword>
<dbReference type="SUPFAM" id="SSF161111">
    <property type="entry name" value="Cation efflux protein transmembrane domain-like"/>
    <property type="match status" value="1"/>
</dbReference>
<comment type="caution">
    <text evidence="13">The sequence shown here is derived from an EMBL/GenBank/DDBJ whole genome shotgun (WGS) entry which is preliminary data.</text>
</comment>
<feature type="transmembrane region" description="Helical" evidence="10">
    <location>
        <begin position="134"/>
        <end position="158"/>
    </location>
</feature>
<dbReference type="Gene3D" id="1.20.1510.10">
    <property type="entry name" value="Cation efflux protein transmembrane domain"/>
    <property type="match status" value="1"/>
</dbReference>
<dbReference type="Proteomes" id="UP000606490">
    <property type="component" value="Unassembled WGS sequence"/>
</dbReference>
<evidence type="ECO:0000256" key="2">
    <source>
        <dbReference type="ARBA" id="ARBA00008873"/>
    </source>
</evidence>
<feature type="region of interest" description="Disordered" evidence="9">
    <location>
        <begin position="1"/>
        <end position="30"/>
    </location>
</feature>
<keyword evidence="5" id="KW-0864">Zinc transport</keyword>
<feature type="transmembrane region" description="Helical" evidence="10">
    <location>
        <begin position="170"/>
        <end position="192"/>
    </location>
</feature>
<organism evidence="13 14">
    <name type="scientific">Belnapia mucosa</name>
    <dbReference type="NCBI Taxonomy" id="2804532"/>
    <lineage>
        <taxon>Bacteria</taxon>
        <taxon>Pseudomonadati</taxon>
        <taxon>Pseudomonadota</taxon>
        <taxon>Alphaproteobacteria</taxon>
        <taxon>Acetobacterales</taxon>
        <taxon>Roseomonadaceae</taxon>
        <taxon>Belnapia</taxon>
    </lineage>
</organism>
<keyword evidence="14" id="KW-1185">Reference proteome</keyword>
<dbReference type="SUPFAM" id="SSF160240">
    <property type="entry name" value="Cation efflux protein cytoplasmic domain-like"/>
    <property type="match status" value="1"/>
</dbReference>
<feature type="transmembrane region" description="Helical" evidence="10">
    <location>
        <begin position="44"/>
        <end position="64"/>
    </location>
</feature>
<dbReference type="InterPro" id="IPR050681">
    <property type="entry name" value="CDF/SLC30A"/>
</dbReference>
<dbReference type="InterPro" id="IPR002524">
    <property type="entry name" value="Cation_efflux"/>
</dbReference>
<dbReference type="InterPro" id="IPR036837">
    <property type="entry name" value="Cation_efflux_CTD_sf"/>
</dbReference>
<dbReference type="EMBL" id="JAEUXJ010000013">
    <property type="protein sequence ID" value="MBL6458263.1"/>
    <property type="molecule type" value="Genomic_DNA"/>
</dbReference>
<evidence type="ECO:0000313" key="14">
    <source>
        <dbReference type="Proteomes" id="UP000606490"/>
    </source>
</evidence>
<evidence type="ECO:0000259" key="12">
    <source>
        <dbReference type="Pfam" id="PF16916"/>
    </source>
</evidence>
<dbReference type="Pfam" id="PF16916">
    <property type="entry name" value="ZT_dimer"/>
    <property type="match status" value="1"/>
</dbReference>
<keyword evidence="5" id="KW-0862">Zinc</keyword>
<dbReference type="Pfam" id="PF01545">
    <property type="entry name" value="Cation_efflux"/>
    <property type="match status" value="1"/>
</dbReference>
<gene>
    <name evidence="13" type="ORF">JMJ55_23270</name>
</gene>
<feature type="transmembrane region" description="Helical" evidence="10">
    <location>
        <begin position="98"/>
        <end position="122"/>
    </location>
</feature>
<dbReference type="InterPro" id="IPR058533">
    <property type="entry name" value="Cation_efflux_TM"/>
</dbReference>
<keyword evidence="7" id="KW-0406">Ion transport</keyword>
<feature type="domain" description="Cation efflux protein transmembrane" evidence="11">
    <location>
        <begin position="38"/>
        <end position="224"/>
    </location>
</feature>
<reference evidence="13 14" key="1">
    <citation type="submission" date="2021-01" db="EMBL/GenBank/DDBJ databases">
        <title>Belnapia mucosa sp. nov. and Belnapia arida sp. nov., isolated from the Tabernas Desert (Almeria, Spain).</title>
        <authorList>
            <person name="Molina-Menor E."/>
            <person name="Vidal-Verdu A."/>
            <person name="Calonge A."/>
            <person name="Satari L."/>
            <person name="Pereto Magraner J."/>
            <person name="Porcar Miralles M."/>
        </authorList>
    </citation>
    <scope>NUCLEOTIDE SEQUENCE [LARGE SCALE GENOMIC DNA]</scope>
    <source>
        <strain evidence="13 14">T6</strain>
    </source>
</reference>
<keyword evidence="6 10" id="KW-1133">Transmembrane helix</keyword>
<evidence type="ECO:0000256" key="9">
    <source>
        <dbReference type="SAM" id="MobiDB-lite"/>
    </source>
</evidence>
<sequence>MPHGDHHHHHHGHDHDHGHDHGHGHSHGPAPGERGFALGISLNLGFVLLETVAGLIAGSMALLADAGHNLSDVLGLVLAWVAVRLARRLPGGRRTYGWHRGTILAALGNAMLLLVAVGAIALESVQRLLEPAPVATGFMMAVAAAGILVNGATALLFARGRESDINRRGAYLHMVADAAVSAGVVVGGLLIRLTGWDWIDPVAGLVIAGVILVGTWGLLRESVDLAMDVVPRGIEPEAVQAWLAQQPGVAEVHDLHIWALSTTETALTAHLVRPGAALDDGFLGAVQHGLRERFGIGHATLQLEQGDPAHPCALAPAETL</sequence>
<name>A0ABS1V9D6_9PROT</name>
<proteinExistence type="inferred from homology"/>
<protein>
    <submittedName>
        <fullName evidence="13">Cation transporter</fullName>
    </submittedName>
</protein>
<evidence type="ECO:0000256" key="4">
    <source>
        <dbReference type="ARBA" id="ARBA00022692"/>
    </source>
</evidence>
<evidence type="ECO:0000256" key="7">
    <source>
        <dbReference type="ARBA" id="ARBA00023065"/>
    </source>
</evidence>
<feature type="compositionally biased region" description="Basic residues" evidence="9">
    <location>
        <begin position="1"/>
        <end position="12"/>
    </location>
</feature>
<dbReference type="PANTHER" id="PTHR11562:SF17">
    <property type="entry name" value="RE54080P-RELATED"/>
    <property type="match status" value="1"/>
</dbReference>